<organism evidence="2 3">
    <name type="scientific">Caerostris extrusa</name>
    <name type="common">Bark spider</name>
    <name type="synonym">Caerostris bankana</name>
    <dbReference type="NCBI Taxonomy" id="172846"/>
    <lineage>
        <taxon>Eukaryota</taxon>
        <taxon>Metazoa</taxon>
        <taxon>Ecdysozoa</taxon>
        <taxon>Arthropoda</taxon>
        <taxon>Chelicerata</taxon>
        <taxon>Arachnida</taxon>
        <taxon>Araneae</taxon>
        <taxon>Araneomorphae</taxon>
        <taxon>Entelegynae</taxon>
        <taxon>Araneoidea</taxon>
        <taxon>Araneidae</taxon>
        <taxon>Caerostris</taxon>
    </lineage>
</organism>
<evidence type="ECO:0000313" key="3">
    <source>
        <dbReference type="Proteomes" id="UP001054945"/>
    </source>
</evidence>
<feature type="compositionally biased region" description="Basic and acidic residues" evidence="1">
    <location>
        <begin position="56"/>
        <end position="74"/>
    </location>
</feature>
<protein>
    <submittedName>
        <fullName evidence="2">Uncharacterized protein</fullName>
    </submittedName>
</protein>
<proteinExistence type="predicted"/>
<reference evidence="2 3" key="1">
    <citation type="submission" date="2021-06" db="EMBL/GenBank/DDBJ databases">
        <title>Caerostris extrusa draft genome.</title>
        <authorList>
            <person name="Kono N."/>
            <person name="Arakawa K."/>
        </authorList>
    </citation>
    <scope>NUCLEOTIDE SEQUENCE [LARGE SCALE GENOMIC DNA]</scope>
</reference>
<comment type="caution">
    <text evidence="2">The sequence shown here is derived from an EMBL/GenBank/DDBJ whole genome shotgun (WGS) entry which is preliminary data.</text>
</comment>
<name>A0AAV4U501_CAEEX</name>
<accession>A0AAV4U501</accession>
<keyword evidence="3" id="KW-1185">Reference proteome</keyword>
<dbReference type="Proteomes" id="UP001054945">
    <property type="component" value="Unassembled WGS sequence"/>
</dbReference>
<dbReference type="EMBL" id="BPLR01012299">
    <property type="protein sequence ID" value="GIY52848.1"/>
    <property type="molecule type" value="Genomic_DNA"/>
</dbReference>
<dbReference type="AlphaFoldDB" id="A0AAV4U501"/>
<feature type="region of interest" description="Disordered" evidence="1">
    <location>
        <begin position="53"/>
        <end position="74"/>
    </location>
</feature>
<evidence type="ECO:0000313" key="2">
    <source>
        <dbReference type="EMBL" id="GIY52848.1"/>
    </source>
</evidence>
<gene>
    <name evidence="2" type="ORF">CEXT_63201</name>
</gene>
<evidence type="ECO:0000256" key="1">
    <source>
        <dbReference type="SAM" id="MobiDB-lite"/>
    </source>
</evidence>
<sequence>MNNTEDPRQGWLSGCAIANDCSCYARPYLGMRDHESGTGEKWGSGASHENLLFEGSFRDVRQDEQRREDLKERL</sequence>